<sequence>MFPYYIVRFKRRGIGKENWKEYYVFPYYIVRFKPKIYD</sequence>
<organism evidence="1">
    <name type="scientific">groundwater metagenome</name>
    <dbReference type="NCBI Taxonomy" id="717931"/>
    <lineage>
        <taxon>unclassified sequences</taxon>
        <taxon>metagenomes</taxon>
        <taxon>ecological metagenomes</taxon>
    </lineage>
</organism>
<evidence type="ECO:0000313" key="1">
    <source>
        <dbReference type="EMBL" id="CEG11421.1"/>
    </source>
</evidence>
<proteinExistence type="predicted"/>
<dbReference type="AlphaFoldDB" id="A0A098E7D5"/>
<dbReference type="EMBL" id="CCXY01000051">
    <property type="protein sequence ID" value="CEG11421.1"/>
    <property type="molecule type" value="Genomic_DNA"/>
</dbReference>
<reference evidence="1" key="1">
    <citation type="submission" date="2014-09" db="EMBL/GenBank/DDBJ databases">
        <authorList>
            <person name="Probst J Alexander"/>
        </authorList>
    </citation>
    <scope>NUCLEOTIDE SEQUENCE</scope>
</reference>
<name>A0A098E7D5_9ZZZZ</name>
<protein>
    <submittedName>
        <fullName evidence="1">Uncharacterized protein</fullName>
    </submittedName>
</protein>
<gene>
    <name evidence="1" type="ORF">MSIBF_A1440002</name>
</gene>
<accession>A0A098E7D5</accession>